<gene>
    <name evidence="3" type="ORF">SLS63_008208</name>
</gene>
<feature type="compositionally biased region" description="Basic and acidic residues" evidence="1">
    <location>
        <begin position="136"/>
        <end position="156"/>
    </location>
</feature>
<comment type="caution">
    <text evidence="3">The sequence shown here is derived from an EMBL/GenBank/DDBJ whole genome shotgun (WGS) entry which is preliminary data.</text>
</comment>
<feature type="signal peptide" evidence="2">
    <location>
        <begin position="1"/>
        <end position="20"/>
    </location>
</feature>
<keyword evidence="2" id="KW-0732">Signal</keyword>
<dbReference type="Proteomes" id="UP001430848">
    <property type="component" value="Unassembled WGS sequence"/>
</dbReference>
<evidence type="ECO:0000256" key="2">
    <source>
        <dbReference type="SAM" id="SignalP"/>
    </source>
</evidence>
<feature type="region of interest" description="Disordered" evidence="1">
    <location>
        <begin position="55"/>
        <end position="103"/>
    </location>
</feature>
<name>A0ABR1P3D1_DIAER</name>
<evidence type="ECO:0000313" key="3">
    <source>
        <dbReference type="EMBL" id="KAK7725344.1"/>
    </source>
</evidence>
<dbReference type="EMBL" id="JAKNSF020000050">
    <property type="protein sequence ID" value="KAK7725344.1"/>
    <property type="molecule type" value="Genomic_DNA"/>
</dbReference>
<evidence type="ECO:0000256" key="1">
    <source>
        <dbReference type="SAM" id="MobiDB-lite"/>
    </source>
</evidence>
<organism evidence="3 4">
    <name type="scientific">Diaporthe eres</name>
    <name type="common">Phomopsis oblonga</name>
    <dbReference type="NCBI Taxonomy" id="83184"/>
    <lineage>
        <taxon>Eukaryota</taxon>
        <taxon>Fungi</taxon>
        <taxon>Dikarya</taxon>
        <taxon>Ascomycota</taxon>
        <taxon>Pezizomycotina</taxon>
        <taxon>Sordariomycetes</taxon>
        <taxon>Sordariomycetidae</taxon>
        <taxon>Diaporthales</taxon>
        <taxon>Diaporthaceae</taxon>
        <taxon>Diaporthe</taxon>
        <taxon>Diaporthe eres species complex</taxon>
    </lineage>
</organism>
<sequence length="156" mass="14792">MRFTTSTTALLISLALTVSAAPTKPSTSLENPPEQDVPSIVGGALDLAGGITSEAGAGKVGDALTGAGDAVDGSDAKKKPHRVRSLKRGDKGDKDGKKEAAAGATGGALELAGAITSAAGAGKVGDALSAAGGAVDGEKGGDGKAGDGKGCDAAVH</sequence>
<proteinExistence type="predicted"/>
<keyword evidence="4" id="KW-1185">Reference proteome</keyword>
<protein>
    <submittedName>
        <fullName evidence="3">Uncharacterized protein</fullName>
    </submittedName>
</protein>
<evidence type="ECO:0000313" key="4">
    <source>
        <dbReference type="Proteomes" id="UP001430848"/>
    </source>
</evidence>
<reference evidence="3 4" key="1">
    <citation type="submission" date="2024-02" db="EMBL/GenBank/DDBJ databases">
        <title>De novo assembly and annotation of 12 fungi associated with fruit tree decline syndrome in Ontario, Canada.</title>
        <authorList>
            <person name="Sulman M."/>
            <person name="Ellouze W."/>
            <person name="Ilyukhin E."/>
        </authorList>
    </citation>
    <scope>NUCLEOTIDE SEQUENCE [LARGE SCALE GENOMIC DNA]</scope>
    <source>
        <strain evidence="3 4">M169</strain>
    </source>
</reference>
<feature type="region of interest" description="Disordered" evidence="1">
    <location>
        <begin position="21"/>
        <end position="41"/>
    </location>
</feature>
<feature type="region of interest" description="Disordered" evidence="1">
    <location>
        <begin position="128"/>
        <end position="156"/>
    </location>
</feature>
<accession>A0ABR1P3D1</accession>
<feature type="chain" id="PRO_5046695113" evidence="2">
    <location>
        <begin position="21"/>
        <end position="156"/>
    </location>
</feature>
<feature type="compositionally biased region" description="Basic and acidic residues" evidence="1">
    <location>
        <begin position="87"/>
        <end position="100"/>
    </location>
</feature>